<comment type="caution">
    <text evidence="3">The sequence shown here is derived from an EMBL/GenBank/DDBJ whole genome shotgun (WGS) entry which is preliminary data.</text>
</comment>
<dbReference type="InterPro" id="IPR052099">
    <property type="entry name" value="Regulatory_TF_Diverse"/>
</dbReference>
<feature type="domain" description="BHLH" evidence="2">
    <location>
        <begin position="214"/>
        <end position="300"/>
    </location>
</feature>
<feature type="region of interest" description="Disordered" evidence="1">
    <location>
        <begin position="92"/>
        <end position="125"/>
    </location>
</feature>
<dbReference type="SMART" id="SM00353">
    <property type="entry name" value="HLH"/>
    <property type="match status" value="1"/>
</dbReference>
<proteinExistence type="predicted"/>
<protein>
    <recommendedName>
        <fullName evidence="2">BHLH domain-containing protein</fullName>
    </recommendedName>
</protein>
<feature type="compositionally biased region" description="Acidic residues" evidence="1">
    <location>
        <begin position="352"/>
        <end position="365"/>
    </location>
</feature>
<organism evidence="3 4">
    <name type="scientific">Mycena citricolor</name>
    <dbReference type="NCBI Taxonomy" id="2018698"/>
    <lineage>
        <taxon>Eukaryota</taxon>
        <taxon>Fungi</taxon>
        <taxon>Dikarya</taxon>
        <taxon>Basidiomycota</taxon>
        <taxon>Agaricomycotina</taxon>
        <taxon>Agaricomycetes</taxon>
        <taxon>Agaricomycetidae</taxon>
        <taxon>Agaricales</taxon>
        <taxon>Marasmiineae</taxon>
        <taxon>Mycenaceae</taxon>
        <taxon>Mycena</taxon>
    </lineage>
</organism>
<name>A0AAD2HCF7_9AGAR</name>
<gene>
    <name evidence="3" type="ORF">MYCIT1_LOCUS17904</name>
</gene>
<feature type="compositionally biased region" description="Polar residues" evidence="1">
    <location>
        <begin position="407"/>
        <end position="417"/>
    </location>
</feature>
<dbReference type="EMBL" id="CAVNYO010000181">
    <property type="protein sequence ID" value="CAK5272269.1"/>
    <property type="molecule type" value="Genomic_DNA"/>
</dbReference>
<dbReference type="AlphaFoldDB" id="A0AAD2HCF7"/>
<evidence type="ECO:0000259" key="2">
    <source>
        <dbReference type="PROSITE" id="PS50888"/>
    </source>
</evidence>
<dbReference type="Proteomes" id="UP001295794">
    <property type="component" value="Unassembled WGS sequence"/>
</dbReference>
<evidence type="ECO:0000313" key="4">
    <source>
        <dbReference type="Proteomes" id="UP001295794"/>
    </source>
</evidence>
<dbReference type="Gene3D" id="4.10.280.10">
    <property type="entry name" value="Helix-loop-helix DNA-binding domain"/>
    <property type="match status" value="1"/>
</dbReference>
<dbReference type="PANTHER" id="PTHR47336:SF2">
    <property type="entry name" value="TRANSCRIPTION FACTOR HMS1-RELATED"/>
    <property type="match status" value="1"/>
</dbReference>
<feature type="region of interest" description="Disordered" evidence="1">
    <location>
        <begin position="342"/>
        <end position="417"/>
    </location>
</feature>
<evidence type="ECO:0000313" key="3">
    <source>
        <dbReference type="EMBL" id="CAK5272269.1"/>
    </source>
</evidence>
<reference evidence="3" key="1">
    <citation type="submission" date="2023-11" db="EMBL/GenBank/DDBJ databases">
        <authorList>
            <person name="De Vega J J."/>
            <person name="De Vega J J."/>
        </authorList>
    </citation>
    <scope>NUCLEOTIDE SEQUENCE</scope>
</reference>
<dbReference type="SUPFAM" id="SSF47459">
    <property type="entry name" value="HLH, helix-loop-helix DNA-binding domain"/>
    <property type="match status" value="1"/>
</dbReference>
<accession>A0AAD2HCF7</accession>
<dbReference type="PANTHER" id="PTHR47336">
    <property type="entry name" value="TRANSCRIPTION FACTOR HMS1-RELATED"/>
    <property type="match status" value="1"/>
</dbReference>
<dbReference type="InterPro" id="IPR011598">
    <property type="entry name" value="bHLH_dom"/>
</dbReference>
<keyword evidence="4" id="KW-1185">Reference proteome</keyword>
<dbReference type="PROSITE" id="PS50888">
    <property type="entry name" value="BHLH"/>
    <property type="match status" value="1"/>
</dbReference>
<evidence type="ECO:0000256" key="1">
    <source>
        <dbReference type="SAM" id="MobiDB-lite"/>
    </source>
</evidence>
<dbReference type="Pfam" id="PF00010">
    <property type="entry name" value="HLH"/>
    <property type="match status" value="1"/>
</dbReference>
<dbReference type="InterPro" id="IPR036638">
    <property type="entry name" value="HLH_DNA-bd_sf"/>
</dbReference>
<sequence>MMSTAPAFVARDPLGFLHPSPTFSNWSVDAMTDCAPPPDWRTLYRLWSLPLEIGTGLMDAMLNSSTLFEPGMCLQPSAPSYPSSPSCATAPHLPFEKPHPVSESPLSDWESGSGHSSLMSTPSCQLSPLPDLDETAFLFHSPPPRKSAPLPGPLASADIAPSSTHDSAELACRVLLSAGVFSAPSLPHTDPAPGANAPRACAAPFPGAAAPSAPRLKTSSPTERRYRSNLHARILALRAAVPALRVLDRRALSDPSSSAPVDLTDMDVIDAEGMVDGVKVARKNSKAAVLLKATEYIHVLKSREKRYEREVAGLKALVRLAVGGGDAGDRVVEAWESEWVARGDDPAVSGAGEDEGEDEGEDSDDVVGARKKPRTDALRPLSACPPQVTRKRGRPRKTAPCPPPFHSTETSPNAAVH</sequence>
<feature type="compositionally biased region" description="Polar residues" evidence="1">
    <location>
        <begin position="113"/>
        <end position="125"/>
    </location>
</feature>
<dbReference type="GO" id="GO:0046983">
    <property type="term" value="F:protein dimerization activity"/>
    <property type="evidence" value="ECO:0007669"/>
    <property type="project" value="InterPro"/>
</dbReference>